<accession>A0A5N6QYW0</accession>
<evidence type="ECO:0000259" key="4">
    <source>
        <dbReference type="SMART" id="SM00829"/>
    </source>
</evidence>
<sequence length="328" mass="35002">MAAPSIPSHVKAWVYSEYGSAVDVLKLDQNVAVPHVKEDQVLVKVVAASLNPVDSKRMRGFLKATDTPFPVRHSSHLSPVIVPGYDVAGVVVKVGSQVKNFEVGDEVYGDIIEKALDQPRQFGSLAEYTAVEEKLLALKPKNLSFVEAASLPLAIQTAYQGLEKTGFSAGKSILVLGGAGGVGTLVIQLAKHVCGASKVAATASTAKLELLKSLGADLAIDYTKENFEDLPEKFDVVYDAVGQSDRAVKAVKEGGQALKIVPETPTTPIFVLTSNGSSLEKLKPYLESGKVKPLIEPKGHFPFSKTVEAFSYLDTNRATGKVIVYPIP</sequence>
<evidence type="ECO:0000256" key="1">
    <source>
        <dbReference type="ARBA" id="ARBA00010371"/>
    </source>
</evidence>
<name>A0A5N6QYW0_9ROSI</name>
<dbReference type="EMBL" id="CM017323">
    <property type="protein sequence ID" value="KAE8021544.1"/>
    <property type="molecule type" value="Genomic_DNA"/>
</dbReference>
<dbReference type="CDD" id="cd05289">
    <property type="entry name" value="MDR_like_2"/>
    <property type="match status" value="1"/>
</dbReference>
<dbReference type="PANTHER" id="PTHR44573:SF3">
    <property type="entry name" value="CYTOSOLIC ALKENAL_ONE OXIDOREDUCTASE"/>
    <property type="match status" value="1"/>
</dbReference>
<comment type="similarity">
    <text evidence="1">Belongs to the zinc-containing alcohol dehydrogenase family. Quinone oxidoreductase subfamily.</text>
</comment>
<dbReference type="AlphaFoldDB" id="A0A5N6QYW0"/>
<dbReference type="OrthoDB" id="48317at2759"/>
<evidence type="ECO:0000256" key="2">
    <source>
        <dbReference type="ARBA" id="ARBA00023002"/>
    </source>
</evidence>
<dbReference type="Pfam" id="PF08240">
    <property type="entry name" value="ADH_N"/>
    <property type="match status" value="1"/>
</dbReference>
<dbReference type="InterPro" id="IPR020843">
    <property type="entry name" value="ER"/>
</dbReference>
<feature type="domain" description="Enoyl reductase (ER)" evidence="4">
    <location>
        <begin position="20"/>
        <end position="324"/>
    </location>
</feature>
<dbReference type="SUPFAM" id="SSF51735">
    <property type="entry name" value="NAD(P)-binding Rossmann-fold domains"/>
    <property type="match status" value="1"/>
</dbReference>
<dbReference type="Gene3D" id="3.90.180.10">
    <property type="entry name" value="Medium-chain alcohol dehydrogenases, catalytic domain"/>
    <property type="match status" value="1"/>
</dbReference>
<dbReference type="Gene3D" id="3.40.50.720">
    <property type="entry name" value="NAD(P)-binding Rossmann-like Domain"/>
    <property type="match status" value="1"/>
</dbReference>
<gene>
    <name evidence="5" type="ORF">FH972_007426</name>
</gene>
<dbReference type="InterPro" id="IPR036291">
    <property type="entry name" value="NAD(P)-bd_dom_sf"/>
</dbReference>
<reference evidence="5 6" key="1">
    <citation type="submission" date="2019-06" db="EMBL/GenBank/DDBJ databases">
        <title>A chromosomal-level reference genome of Carpinus fangiana (Coryloideae, Betulaceae).</title>
        <authorList>
            <person name="Yang X."/>
            <person name="Wang Z."/>
            <person name="Zhang L."/>
            <person name="Hao G."/>
            <person name="Liu J."/>
            <person name="Yang Y."/>
        </authorList>
    </citation>
    <scope>NUCLEOTIDE SEQUENCE [LARGE SCALE GENOMIC DNA]</scope>
    <source>
        <strain evidence="5">Cfa_2016G</strain>
        <tissue evidence="5">Leaf</tissue>
    </source>
</reference>
<keyword evidence="2" id="KW-0560">Oxidoreductase</keyword>
<dbReference type="GO" id="GO:0016628">
    <property type="term" value="F:oxidoreductase activity, acting on the CH-CH group of donors, NAD or NADP as acceptor"/>
    <property type="evidence" value="ECO:0007669"/>
    <property type="project" value="InterPro"/>
</dbReference>
<dbReference type="SUPFAM" id="SSF50129">
    <property type="entry name" value="GroES-like"/>
    <property type="match status" value="1"/>
</dbReference>
<evidence type="ECO:0000313" key="6">
    <source>
        <dbReference type="Proteomes" id="UP000327013"/>
    </source>
</evidence>
<proteinExistence type="inferred from homology"/>
<dbReference type="SMART" id="SM00829">
    <property type="entry name" value="PKS_ER"/>
    <property type="match status" value="1"/>
</dbReference>
<dbReference type="PANTHER" id="PTHR44573">
    <property type="entry name" value="NADPH-DEPENDENT ALKENAL/ONE OXIDOREDUCTASE, CHLOROPLASTIC"/>
    <property type="match status" value="1"/>
</dbReference>
<dbReference type="PROSITE" id="PS01162">
    <property type="entry name" value="QOR_ZETA_CRYSTAL"/>
    <property type="match status" value="1"/>
</dbReference>
<evidence type="ECO:0000256" key="3">
    <source>
        <dbReference type="ARBA" id="ARBA00023027"/>
    </source>
</evidence>
<dbReference type="InterPro" id="IPR044626">
    <property type="entry name" value="AOR-like"/>
</dbReference>
<dbReference type="Pfam" id="PF13602">
    <property type="entry name" value="ADH_zinc_N_2"/>
    <property type="match status" value="1"/>
</dbReference>
<organism evidence="5 6">
    <name type="scientific">Carpinus fangiana</name>
    <dbReference type="NCBI Taxonomy" id="176857"/>
    <lineage>
        <taxon>Eukaryota</taxon>
        <taxon>Viridiplantae</taxon>
        <taxon>Streptophyta</taxon>
        <taxon>Embryophyta</taxon>
        <taxon>Tracheophyta</taxon>
        <taxon>Spermatophyta</taxon>
        <taxon>Magnoliopsida</taxon>
        <taxon>eudicotyledons</taxon>
        <taxon>Gunneridae</taxon>
        <taxon>Pentapetalae</taxon>
        <taxon>rosids</taxon>
        <taxon>fabids</taxon>
        <taxon>Fagales</taxon>
        <taxon>Betulaceae</taxon>
        <taxon>Carpinus</taxon>
    </lineage>
</organism>
<dbReference type="GO" id="GO:0008270">
    <property type="term" value="F:zinc ion binding"/>
    <property type="evidence" value="ECO:0007669"/>
    <property type="project" value="InterPro"/>
</dbReference>
<dbReference type="InterPro" id="IPR011032">
    <property type="entry name" value="GroES-like_sf"/>
</dbReference>
<dbReference type="InterPro" id="IPR013154">
    <property type="entry name" value="ADH-like_N"/>
</dbReference>
<protein>
    <recommendedName>
        <fullName evidence="4">Enoyl reductase (ER) domain-containing protein</fullName>
    </recommendedName>
</protein>
<keyword evidence="6" id="KW-1185">Reference proteome</keyword>
<dbReference type="Proteomes" id="UP000327013">
    <property type="component" value="Chromosome 3"/>
</dbReference>
<evidence type="ECO:0000313" key="5">
    <source>
        <dbReference type="EMBL" id="KAE8021544.1"/>
    </source>
</evidence>
<keyword evidence="3" id="KW-0520">NAD</keyword>
<dbReference type="InterPro" id="IPR002364">
    <property type="entry name" value="Quin_OxRdtase/zeta-crystal_CS"/>
</dbReference>